<gene>
    <name evidence="5" type="ORF">US53_C0073G0006</name>
</gene>
<feature type="domain" description="DNA methylase N-4/N-6" evidence="4">
    <location>
        <begin position="103"/>
        <end position="183"/>
    </location>
</feature>
<organism evidence="5 6">
    <name type="scientific">Candidatus Woesebacteria bacterium GW2011_GWA1_37_7</name>
    <dbReference type="NCBI Taxonomy" id="1618545"/>
    <lineage>
        <taxon>Bacteria</taxon>
        <taxon>Candidatus Woeseibacteriota</taxon>
    </lineage>
</organism>
<evidence type="ECO:0000256" key="2">
    <source>
        <dbReference type="ARBA" id="ARBA00022679"/>
    </source>
</evidence>
<dbReference type="InterPro" id="IPR029063">
    <property type="entry name" value="SAM-dependent_MTases_sf"/>
</dbReference>
<sequence length="330" mass="36782">MTDVVAKSLGFGSSKDAKKELTNELFEGKVAEFAIENARNVFRLAVIQGGARAKRLETIRKSKEVKNKVFVHPNEDLNNFYILNGDQILFYENRLVEIDGVKLPGQLITDVWTDISWNGIANEGEINFPNAKKPEALIKRVLEMTTQDGDLVLDSFAGSGTTGAVAQKMRRKWIMIEMGEHAETHIIPRMKSVVSGKDQTGTSKSVSWKGGGGFKYFELGDSLFVADDDLRLTVLNPKVYNGALIKAVLKVEGFKLLHPDNGLHGISGRTIAHVTEQYLNQEYVEVLLREVGDAADYLIVYAKTISSKIKLSENVEIRKIPDVLLRKFKV</sequence>
<dbReference type="EMBL" id="LBTI01000073">
    <property type="protein sequence ID" value="KKQ35689.1"/>
    <property type="molecule type" value="Genomic_DNA"/>
</dbReference>
<keyword evidence="3" id="KW-0949">S-adenosyl-L-methionine</keyword>
<reference evidence="5 6" key="1">
    <citation type="journal article" date="2015" name="Nature">
        <title>rRNA introns, odd ribosomes, and small enigmatic genomes across a large radiation of phyla.</title>
        <authorList>
            <person name="Brown C.T."/>
            <person name="Hug L.A."/>
            <person name="Thomas B.C."/>
            <person name="Sharon I."/>
            <person name="Castelle C.J."/>
            <person name="Singh A."/>
            <person name="Wilkins M.J."/>
            <person name="Williams K.H."/>
            <person name="Banfield J.F."/>
        </authorList>
    </citation>
    <scope>NUCLEOTIDE SEQUENCE [LARGE SCALE GENOMIC DNA]</scope>
</reference>
<dbReference type="InterPro" id="IPR002295">
    <property type="entry name" value="N4/N6-MTase_EcoPI_Mod-like"/>
</dbReference>
<evidence type="ECO:0000256" key="1">
    <source>
        <dbReference type="ARBA" id="ARBA00022603"/>
    </source>
</evidence>
<dbReference type="Pfam" id="PF01555">
    <property type="entry name" value="N6_N4_Mtase"/>
    <property type="match status" value="1"/>
</dbReference>
<name>A0A0G0JG01_9BACT</name>
<dbReference type="PATRIC" id="fig|1618545.3.peg.892"/>
<dbReference type="GO" id="GO:0003677">
    <property type="term" value="F:DNA binding"/>
    <property type="evidence" value="ECO:0007669"/>
    <property type="project" value="InterPro"/>
</dbReference>
<proteinExistence type="predicted"/>
<keyword evidence="1" id="KW-0489">Methyltransferase</keyword>
<dbReference type="Gene3D" id="3.40.50.150">
    <property type="entry name" value="Vaccinia Virus protein VP39"/>
    <property type="match status" value="1"/>
</dbReference>
<dbReference type="STRING" id="1618545.US53_C0073G0006"/>
<evidence type="ECO:0000313" key="5">
    <source>
        <dbReference type="EMBL" id="KKQ35689.1"/>
    </source>
</evidence>
<dbReference type="Proteomes" id="UP000034591">
    <property type="component" value="Unassembled WGS sequence"/>
</dbReference>
<evidence type="ECO:0000259" key="4">
    <source>
        <dbReference type="Pfam" id="PF01555"/>
    </source>
</evidence>
<dbReference type="InterPro" id="IPR002941">
    <property type="entry name" value="DNA_methylase_N4/N6"/>
</dbReference>
<dbReference type="SUPFAM" id="SSF53335">
    <property type="entry name" value="S-adenosyl-L-methionine-dependent methyltransferases"/>
    <property type="match status" value="1"/>
</dbReference>
<dbReference type="GO" id="GO:0032259">
    <property type="term" value="P:methylation"/>
    <property type="evidence" value="ECO:0007669"/>
    <property type="project" value="UniProtKB-KW"/>
</dbReference>
<accession>A0A0G0JG01</accession>
<dbReference type="AlphaFoldDB" id="A0A0G0JG01"/>
<evidence type="ECO:0000313" key="6">
    <source>
        <dbReference type="Proteomes" id="UP000034591"/>
    </source>
</evidence>
<evidence type="ECO:0000256" key="3">
    <source>
        <dbReference type="ARBA" id="ARBA00022691"/>
    </source>
</evidence>
<keyword evidence="2" id="KW-0808">Transferase</keyword>
<dbReference type="PRINTS" id="PR00506">
    <property type="entry name" value="D21N6MTFRASE"/>
</dbReference>
<dbReference type="GO" id="GO:0008170">
    <property type="term" value="F:N-methyltransferase activity"/>
    <property type="evidence" value="ECO:0007669"/>
    <property type="project" value="InterPro"/>
</dbReference>
<protein>
    <recommendedName>
        <fullName evidence="4">DNA methylase N-4/N-6 domain-containing protein</fullName>
    </recommendedName>
</protein>
<comment type="caution">
    <text evidence="5">The sequence shown here is derived from an EMBL/GenBank/DDBJ whole genome shotgun (WGS) entry which is preliminary data.</text>
</comment>